<evidence type="ECO:0000313" key="1">
    <source>
        <dbReference type="EMBL" id="AVP43176.1"/>
    </source>
</evidence>
<organism evidence="1 2">
    <name type="scientific">Mycobacterium phage BigMama</name>
    <dbReference type="NCBI Taxonomy" id="2126786"/>
    <lineage>
        <taxon>Viruses</taxon>
        <taxon>Duplodnaviria</taxon>
        <taxon>Heunggongvirae</taxon>
        <taxon>Uroviricota</taxon>
        <taxon>Caudoviricetes</taxon>
        <taxon>Dclasvirinae</taxon>
        <taxon>Plotvirus</taxon>
        <taxon>Plotvirus plot</taxon>
    </lineage>
</organism>
<sequence length="104" mass="11612">MRGVKGSGGDTWAARYDSVCSVCPHPIFKGDPVHKVHNKVAHEECHALDERGGFGLDVSGIEQERLDGRYGKGYEDRPSYTVRGRRKHERKCGECFQIHAGECP</sequence>
<dbReference type="Proteomes" id="UP000241872">
    <property type="component" value="Segment"/>
</dbReference>
<evidence type="ECO:0000313" key="2">
    <source>
        <dbReference type="Proteomes" id="UP000241872"/>
    </source>
</evidence>
<dbReference type="EMBL" id="MH025888">
    <property type="protein sequence ID" value="AVP43176.1"/>
    <property type="molecule type" value="Genomic_DNA"/>
</dbReference>
<gene>
    <name evidence="1" type="primary">78</name>
    <name evidence="1" type="ORF">PBI_BIGMAMA_78</name>
</gene>
<accession>A0A2P1N5I2</accession>
<name>A0A2P1N5I2_9CAUD</name>
<reference evidence="2" key="1">
    <citation type="submission" date="2018-03" db="EMBL/GenBank/DDBJ databases">
        <authorList>
            <person name="Robinson P."/>
            <person name="Figel D."/>
            <person name="Zack K.M."/>
            <person name="Garlena R.A."/>
            <person name="Russell D.A."/>
            <person name="Pope W.H."/>
            <person name="Jacobs-Sera D."/>
            <person name="Hatfull G.F."/>
        </authorList>
    </citation>
    <scope>NUCLEOTIDE SEQUENCE [LARGE SCALE GENOMIC DNA]</scope>
</reference>
<protein>
    <submittedName>
        <fullName evidence="1">Uncharacterized protein</fullName>
    </submittedName>
</protein>
<proteinExistence type="predicted"/>